<organism evidence="6 7">
    <name type="scientific">Halobacillus litoralis</name>
    <dbReference type="NCBI Taxonomy" id="45668"/>
    <lineage>
        <taxon>Bacteria</taxon>
        <taxon>Bacillati</taxon>
        <taxon>Bacillota</taxon>
        <taxon>Bacilli</taxon>
        <taxon>Bacillales</taxon>
        <taxon>Bacillaceae</taxon>
        <taxon>Halobacillus</taxon>
    </lineage>
</organism>
<comment type="subunit">
    <text evidence="2">Heterodimer of SbcC and SbcD.</text>
</comment>
<dbReference type="InterPro" id="IPR027417">
    <property type="entry name" value="P-loop_NTPase"/>
</dbReference>
<dbReference type="PANTHER" id="PTHR32114:SF2">
    <property type="entry name" value="ABC TRANSPORTER ABCH.3"/>
    <property type="match status" value="1"/>
</dbReference>
<dbReference type="SUPFAM" id="SSF52540">
    <property type="entry name" value="P-loop containing nucleoside triphosphate hydrolases"/>
    <property type="match status" value="1"/>
</dbReference>
<evidence type="ECO:0000256" key="4">
    <source>
        <dbReference type="SAM" id="Coils"/>
    </source>
</evidence>
<name>A0A845DY74_9BACI</name>
<comment type="similarity">
    <text evidence="1">Belongs to the SMC family. SbcC subfamily.</text>
</comment>
<protein>
    <recommendedName>
        <fullName evidence="3">Nuclease SbcCD subunit C</fullName>
    </recommendedName>
</protein>
<proteinExistence type="inferred from homology"/>
<evidence type="ECO:0000256" key="1">
    <source>
        <dbReference type="ARBA" id="ARBA00006930"/>
    </source>
</evidence>
<evidence type="ECO:0000313" key="7">
    <source>
        <dbReference type="Proteomes" id="UP000460949"/>
    </source>
</evidence>
<accession>A0A845DY74</accession>
<dbReference type="InterPro" id="IPR017599">
    <property type="entry name" value="DNA_S_DndD"/>
</dbReference>
<dbReference type="Gene3D" id="3.40.50.300">
    <property type="entry name" value="P-loop containing nucleotide triphosphate hydrolases"/>
    <property type="match status" value="2"/>
</dbReference>
<evidence type="ECO:0000256" key="2">
    <source>
        <dbReference type="ARBA" id="ARBA00011322"/>
    </source>
</evidence>
<feature type="coiled-coil region" evidence="4">
    <location>
        <begin position="212"/>
        <end position="267"/>
    </location>
</feature>
<dbReference type="NCBIfam" id="TIGR03185">
    <property type="entry name" value="DNA_S_dndD"/>
    <property type="match status" value="1"/>
</dbReference>
<dbReference type="GO" id="GO:0006302">
    <property type="term" value="P:double-strand break repair"/>
    <property type="evidence" value="ECO:0007669"/>
    <property type="project" value="InterPro"/>
</dbReference>
<dbReference type="PANTHER" id="PTHR32114">
    <property type="entry name" value="ABC TRANSPORTER ABCH.3"/>
    <property type="match status" value="1"/>
</dbReference>
<feature type="domain" description="Rad50/SbcC-type AAA" evidence="5">
    <location>
        <begin position="6"/>
        <end position="260"/>
    </location>
</feature>
<feature type="coiled-coil region" evidence="4">
    <location>
        <begin position="405"/>
        <end position="455"/>
    </location>
</feature>
<comment type="caution">
    <text evidence="6">The sequence shown here is derived from an EMBL/GenBank/DDBJ whole genome shotgun (WGS) entry which is preliminary data.</text>
</comment>
<evidence type="ECO:0000313" key="6">
    <source>
        <dbReference type="EMBL" id="MYL21998.1"/>
    </source>
</evidence>
<dbReference type="Pfam" id="PF13476">
    <property type="entry name" value="AAA_23"/>
    <property type="match status" value="1"/>
</dbReference>
<sequence length="668" mass="78261">MRLKQIVFENYKTYYGLQEIDLSITDEDKKHNRNVILLGGLNGAGKTTILKAIRYILFGQRGITKVEYDRLMANTINNTYFDEGGRECFIALTLEMDTGEEWKLKVNWLFDKQKQLVTEDRSIDVKKPGSTTRKKMNVTDLASFNRFIDRIIPYNAAPFFIFDGEEIKDLITKQNSSEMKEAIHKITGLDSYKLLLNDLESLESQLYKKLSSATNKTTLDQYKNELDKTEKEIDKYENFIQKTRKEIREIENRITETTEKRNDKISKNSRSREKLVRKQSEVQTKLKLTHEEFEKNYKENILNIILSDEISELKKAIKLEKNERHKKILRENSLEPYNEFINQLLSKEINPPLTNQQLTQIKSIGEKIWLNEEESVSQEFRDLHDLSIKEENELINIPILKADQLVKMKTAISDLENKYEQLESEIQSAPESVEIDEETKLLAQLQEQKGVLNSKVRTAFKKLSPLKEKLTNTRNKLTRLSASDVSSEDLNSKLDYVKRTKNFSDEFLLKATKLKAEMIREEFEKMLKKLIRKTDEFGEVIFDIENYSIRLYNERGQEVSILDRSAGEMQMISSALIWALIKASDLDLPMVIDTPLGRLDSIHRNRLIENYYKELSDQVIILSTDTEITKDYVDMMKSHSAKQYLLDYNEEHKYTLIREGYFELVEVK</sequence>
<dbReference type="EMBL" id="WMET01000010">
    <property type="protein sequence ID" value="MYL21998.1"/>
    <property type="molecule type" value="Genomic_DNA"/>
</dbReference>
<dbReference type="AlphaFoldDB" id="A0A845DY74"/>
<dbReference type="InterPro" id="IPR038729">
    <property type="entry name" value="Rad50/SbcC_AAA"/>
</dbReference>
<keyword evidence="4" id="KW-0175">Coiled coil</keyword>
<dbReference type="RefSeq" id="WP_160839915.1">
    <property type="nucleotide sequence ID" value="NZ_WMET01000010.1"/>
</dbReference>
<reference evidence="6 7" key="1">
    <citation type="submission" date="2019-11" db="EMBL/GenBank/DDBJ databases">
        <title>Genome sequences of 17 halophilic strains isolated from different environments.</title>
        <authorList>
            <person name="Furrow R.E."/>
        </authorList>
    </citation>
    <scope>NUCLEOTIDE SEQUENCE [LARGE SCALE GENOMIC DNA]</scope>
    <source>
        <strain evidence="6 7">22511_23_Filter</strain>
    </source>
</reference>
<dbReference type="Proteomes" id="UP000460949">
    <property type="component" value="Unassembled WGS sequence"/>
</dbReference>
<dbReference type="GO" id="GO:0016887">
    <property type="term" value="F:ATP hydrolysis activity"/>
    <property type="evidence" value="ECO:0007669"/>
    <property type="project" value="InterPro"/>
</dbReference>
<evidence type="ECO:0000259" key="5">
    <source>
        <dbReference type="Pfam" id="PF13476"/>
    </source>
</evidence>
<gene>
    <name evidence="6" type="primary">dndD</name>
    <name evidence="6" type="ORF">GLW04_19170</name>
</gene>
<evidence type="ECO:0000256" key="3">
    <source>
        <dbReference type="ARBA" id="ARBA00013368"/>
    </source>
</evidence>